<dbReference type="KEGG" id="spph:KFK14_13940"/>
<sequence>MLTGDGGANTLNGGNGDDVLTGGAGADSLIGGNGTDTASYSNAGSAVVANLANSAANTADAAGDTYNGVENLLGTDYADTLTGDSGANRLDGGNGDDILRGGAGADTLVGGSGIDTADYSGSGAINLNLSTATGTGTGGDAQGDTLSGIEHILGSGNNDSFTLNLSAGWSVDGGAGQDTVTMAANSGTVNQAALLGVLSNVERIDFTASNVTANLTVDSSFIQSIVGAGNSSHLTLAKDGADTITIDPAAHYSVSGSDYTFYSDAGMTTQVAQLTIA</sequence>
<accession>A0A975Q451</accession>
<dbReference type="InterPro" id="IPR001343">
    <property type="entry name" value="Hemolysn_Ca-bd"/>
</dbReference>
<name>A0A975Q451_9SPHN</name>
<dbReference type="Pfam" id="PF00353">
    <property type="entry name" value="HemolysinCabind"/>
    <property type="match status" value="2"/>
</dbReference>
<evidence type="ECO:0008006" key="3">
    <source>
        <dbReference type="Google" id="ProtNLM"/>
    </source>
</evidence>
<dbReference type="EMBL" id="CP073910">
    <property type="protein sequence ID" value="QUT08262.1"/>
    <property type="molecule type" value="Genomic_DNA"/>
</dbReference>
<dbReference type="SUPFAM" id="SSF51120">
    <property type="entry name" value="beta-Roll"/>
    <property type="match status" value="1"/>
</dbReference>
<dbReference type="Proteomes" id="UP000681425">
    <property type="component" value="Chromosome"/>
</dbReference>
<proteinExistence type="predicted"/>
<keyword evidence="2" id="KW-1185">Reference proteome</keyword>
<organism evidence="1 2">
    <name type="scientific">Sphingobium phenoxybenzoativorans</name>
    <dbReference type="NCBI Taxonomy" id="1592790"/>
    <lineage>
        <taxon>Bacteria</taxon>
        <taxon>Pseudomonadati</taxon>
        <taxon>Pseudomonadota</taxon>
        <taxon>Alphaproteobacteria</taxon>
        <taxon>Sphingomonadales</taxon>
        <taxon>Sphingomonadaceae</taxon>
        <taxon>Sphingobium</taxon>
    </lineage>
</organism>
<dbReference type="Gene3D" id="2.150.10.10">
    <property type="entry name" value="Serralysin-like metalloprotease, C-terminal"/>
    <property type="match status" value="1"/>
</dbReference>
<reference evidence="1" key="1">
    <citation type="submission" date="2021-04" db="EMBL/GenBank/DDBJ databases">
        <title>Isolation of p-tert-butylphenol degrading bacteria Sphingobium phenoxybenzoativorans Tas13 from active sludge.</title>
        <authorList>
            <person name="Li Y."/>
        </authorList>
    </citation>
    <scope>NUCLEOTIDE SEQUENCE</scope>
    <source>
        <strain evidence="1">Tas13</strain>
    </source>
</reference>
<evidence type="ECO:0000313" key="1">
    <source>
        <dbReference type="EMBL" id="QUT08262.1"/>
    </source>
</evidence>
<dbReference type="InterPro" id="IPR011049">
    <property type="entry name" value="Serralysin-like_metalloprot_C"/>
</dbReference>
<protein>
    <recommendedName>
        <fullName evidence="3">Calcium-binding protein</fullName>
    </recommendedName>
</protein>
<evidence type="ECO:0000313" key="2">
    <source>
        <dbReference type="Proteomes" id="UP000681425"/>
    </source>
</evidence>
<dbReference type="PROSITE" id="PS00330">
    <property type="entry name" value="HEMOLYSIN_CALCIUM"/>
    <property type="match status" value="2"/>
</dbReference>
<dbReference type="InterPro" id="IPR018511">
    <property type="entry name" value="Hemolysin-typ_Ca-bd_CS"/>
</dbReference>
<gene>
    <name evidence="1" type="ORF">KFK14_13940</name>
</gene>
<dbReference type="GO" id="GO:0005509">
    <property type="term" value="F:calcium ion binding"/>
    <property type="evidence" value="ECO:0007669"/>
    <property type="project" value="InterPro"/>
</dbReference>
<dbReference type="PRINTS" id="PR00313">
    <property type="entry name" value="CABNDNGRPT"/>
</dbReference>
<dbReference type="AlphaFoldDB" id="A0A975Q451"/>